<reference evidence="1 2" key="1">
    <citation type="submission" date="2019-01" db="EMBL/GenBank/DDBJ databases">
        <title>Draft genome sequences of three monokaryotic isolates of the white-rot basidiomycete fungus Dichomitus squalens.</title>
        <authorList>
            <consortium name="DOE Joint Genome Institute"/>
            <person name="Lopez S.C."/>
            <person name="Andreopoulos B."/>
            <person name="Pangilinan J."/>
            <person name="Lipzen A."/>
            <person name="Riley R."/>
            <person name="Ahrendt S."/>
            <person name="Ng V."/>
            <person name="Barry K."/>
            <person name="Daum C."/>
            <person name="Grigoriev I.V."/>
            <person name="Hilden K.S."/>
            <person name="Makela M.R."/>
            <person name="de Vries R.P."/>
        </authorList>
    </citation>
    <scope>NUCLEOTIDE SEQUENCE [LARGE SCALE GENOMIC DNA]</scope>
    <source>
        <strain evidence="1 2">CBS 464.89</strain>
    </source>
</reference>
<protein>
    <submittedName>
        <fullName evidence="1">Uncharacterized protein</fullName>
    </submittedName>
</protein>
<dbReference type="EMBL" id="ML145118">
    <property type="protein sequence ID" value="TBU59020.1"/>
    <property type="molecule type" value="Genomic_DNA"/>
</dbReference>
<dbReference type="AlphaFoldDB" id="A0A4Q9PWX7"/>
<keyword evidence="2" id="KW-1185">Reference proteome</keyword>
<evidence type="ECO:0000313" key="1">
    <source>
        <dbReference type="EMBL" id="TBU59020.1"/>
    </source>
</evidence>
<name>A0A4Q9PWX7_9APHY</name>
<gene>
    <name evidence="1" type="ORF">BD310DRAFT_436140</name>
</gene>
<dbReference type="Proteomes" id="UP000292082">
    <property type="component" value="Unassembled WGS sequence"/>
</dbReference>
<sequence>MIPDYIHFSDNTALPRVASMRIQVEGTSDNGDILRLFTSIRTKFSPAMITKLSVTDEQPNHKAVICLPYLQPPFELSNLAVFELSMAARYVLDGAAYAAIAQAWALLESIDISVANTCVRGKTHSVTIVDALLPFAVHCPKLTHLAVRFNNSQLFDSWIPERIEEVASRVRLNTSLVTSLNVADSPVHPTHKVAAFLAMMFSIGRHAISVAAKASSMYRPDEKEMRELLLFFAMMRSAERREVELQNE</sequence>
<organism evidence="1 2">
    <name type="scientific">Dichomitus squalens</name>
    <dbReference type="NCBI Taxonomy" id="114155"/>
    <lineage>
        <taxon>Eukaryota</taxon>
        <taxon>Fungi</taxon>
        <taxon>Dikarya</taxon>
        <taxon>Basidiomycota</taxon>
        <taxon>Agaricomycotina</taxon>
        <taxon>Agaricomycetes</taxon>
        <taxon>Polyporales</taxon>
        <taxon>Polyporaceae</taxon>
        <taxon>Dichomitus</taxon>
    </lineage>
</organism>
<evidence type="ECO:0000313" key="2">
    <source>
        <dbReference type="Proteomes" id="UP000292082"/>
    </source>
</evidence>
<proteinExistence type="predicted"/>
<accession>A0A4Q9PWX7</accession>